<dbReference type="AlphaFoldDB" id="A0A9Q9EK48"/>
<evidence type="ECO:0000313" key="1">
    <source>
        <dbReference type="EMBL" id="USW52877.1"/>
    </source>
</evidence>
<gene>
    <name evidence="1" type="ORF">Slin15195_G061960</name>
</gene>
<name>A0A9Q9EK48_9PEZI</name>
<evidence type="ECO:0000313" key="2">
    <source>
        <dbReference type="Proteomes" id="UP001056384"/>
    </source>
</evidence>
<dbReference type="Proteomes" id="UP001056384">
    <property type="component" value="Chromosome 4"/>
</dbReference>
<accession>A0A9Q9EK48</accession>
<protein>
    <submittedName>
        <fullName evidence="1">Uncharacterized protein</fullName>
    </submittedName>
</protein>
<reference evidence="1" key="1">
    <citation type="submission" date="2022-06" db="EMBL/GenBank/DDBJ databases">
        <title>Complete genome sequences of two strains of the flax pathogen Septoria linicola.</title>
        <authorList>
            <person name="Lapalu N."/>
            <person name="Simon A."/>
            <person name="Demenou B."/>
            <person name="Paumier D."/>
            <person name="Guillot M.-P."/>
            <person name="Gout L."/>
            <person name="Valade R."/>
        </authorList>
    </citation>
    <scope>NUCLEOTIDE SEQUENCE</scope>
    <source>
        <strain evidence="1">SE15195</strain>
    </source>
</reference>
<sequence length="191" mass="20368">MVVLVGGSVVDCLSALEEVVLLGELCADELGELIVCDELAVKLAELLCLILDELAELVKADVSAEVAAVDVVGMLAEFRVVELVMLAELIVLVELAELGTVERVAMLVERDEDVPLDVLVKLAGCVEDEMPEELVELDDEDVRLVVLAWLVERDDVELGEVVILLLTPAPAFVSPTCSANAFKNGAVGKSS</sequence>
<proteinExistence type="predicted"/>
<dbReference type="EMBL" id="CP099421">
    <property type="protein sequence ID" value="USW52877.1"/>
    <property type="molecule type" value="Genomic_DNA"/>
</dbReference>
<keyword evidence="2" id="KW-1185">Reference proteome</keyword>
<organism evidence="1 2">
    <name type="scientific">Septoria linicola</name>
    <dbReference type="NCBI Taxonomy" id="215465"/>
    <lineage>
        <taxon>Eukaryota</taxon>
        <taxon>Fungi</taxon>
        <taxon>Dikarya</taxon>
        <taxon>Ascomycota</taxon>
        <taxon>Pezizomycotina</taxon>
        <taxon>Dothideomycetes</taxon>
        <taxon>Dothideomycetidae</taxon>
        <taxon>Mycosphaerellales</taxon>
        <taxon>Mycosphaerellaceae</taxon>
        <taxon>Septoria</taxon>
    </lineage>
</organism>